<gene>
    <name evidence="1" type="ORF">A3A79_04530</name>
</gene>
<sequence>MKKAYSTIDELIQRNLDTTENAATEALIGKLKEIGKRGYFTKDEFLLIGMWKSPRPKQQYLKNTEKQILDISKKVFATKFEKRKIELLTKLKGVSIPTASAILTLIEPENYGVIDIRVWQVLYLYGAVTTKPTGTNFDFTNWYTYLMKLRYFAQKMKVSARDIERTIFLHHKKIQEGNLYI</sequence>
<reference evidence="1 2" key="1">
    <citation type="journal article" date="2016" name="Nat. Commun.">
        <title>Thousands of microbial genomes shed light on interconnected biogeochemical processes in an aquifer system.</title>
        <authorList>
            <person name="Anantharaman K."/>
            <person name="Brown C.T."/>
            <person name="Hug L.A."/>
            <person name="Sharon I."/>
            <person name="Castelle C.J."/>
            <person name="Probst A.J."/>
            <person name="Thomas B.C."/>
            <person name="Singh A."/>
            <person name="Wilkins M.J."/>
            <person name="Karaoz U."/>
            <person name="Brodie E.L."/>
            <person name="Williams K.H."/>
            <person name="Hubbard S.S."/>
            <person name="Banfield J.F."/>
        </authorList>
    </citation>
    <scope>NUCLEOTIDE SEQUENCE [LARGE SCALE GENOMIC DNA]</scope>
</reference>
<protein>
    <submittedName>
        <fullName evidence="1">Uncharacterized protein</fullName>
    </submittedName>
</protein>
<dbReference type="InterPro" id="IPR011257">
    <property type="entry name" value="DNA_glycosylase"/>
</dbReference>
<evidence type="ECO:0000313" key="2">
    <source>
        <dbReference type="Proteomes" id="UP000178759"/>
    </source>
</evidence>
<dbReference type="GO" id="GO:0003824">
    <property type="term" value="F:catalytic activity"/>
    <property type="evidence" value="ECO:0007669"/>
    <property type="project" value="InterPro"/>
</dbReference>
<dbReference type="STRING" id="1798392.A3A79_04530"/>
<evidence type="ECO:0000313" key="1">
    <source>
        <dbReference type="EMBL" id="OGG24422.1"/>
    </source>
</evidence>
<proteinExistence type="predicted"/>
<dbReference type="GO" id="GO:0006281">
    <property type="term" value="P:DNA repair"/>
    <property type="evidence" value="ECO:0007669"/>
    <property type="project" value="InterPro"/>
</dbReference>
<dbReference type="Proteomes" id="UP000178759">
    <property type="component" value="Unassembled WGS sequence"/>
</dbReference>
<dbReference type="SUPFAM" id="SSF48150">
    <property type="entry name" value="DNA-glycosylase"/>
    <property type="match status" value="1"/>
</dbReference>
<dbReference type="AlphaFoldDB" id="A0A1F6AIX5"/>
<comment type="caution">
    <text evidence="1">The sequence shown here is derived from an EMBL/GenBank/DDBJ whole genome shotgun (WGS) entry which is preliminary data.</text>
</comment>
<organism evidence="1 2">
    <name type="scientific">Candidatus Gottesmanbacteria bacterium RIFCSPLOWO2_01_FULL_43_11b</name>
    <dbReference type="NCBI Taxonomy" id="1798392"/>
    <lineage>
        <taxon>Bacteria</taxon>
        <taxon>Candidatus Gottesmaniibacteriota</taxon>
    </lineage>
</organism>
<dbReference type="EMBL" id="MFJV01000001">
    <property type="protein sequence ID" value="OGG24422.1"/>
    <property type="molecule type" value="Genomic_DNA"/>
</dbReference>
<accession>A0A1F6AIX5</accession>
<name>A0A1F6AIX5_9BACT</name>